<dbReference type="InterPro" id="IPR050685">
    <property type="entry name" value="LDLR"/>
</dbReference>
<dbReference type="InterPro" id="IPR023415">
    <property type="entry name" value="LDLR_class-A_CS"/>
</dbReference>
<dbReference type="PROSITE" id="PS50068">
    <property type="entry name" value="LDLRA_2"/>
    <property type="match status" value="5"/>
</dbReference>
<evidence type="ECO:0000256" key="2">
    <source>
        <dbReference type="ARBA" id="ARBA00004308"/>
    </source>
</evidence>
<dbReference type="InterPro" id="IPR001254">
    <property type="entry name" value="Trypsin_dom"/>
</dbReference>
<feature type="transmembrane region" description="Helical" evidence="10">
    <location>
        <begin position="456"/>
        <end position="485"/>
    </location>
</feature>
<keyword evidence="4" id="KW-0677">Repeat</keyword>
<evidence type="ECO:0000256" key="5">
    <source>
        <dbReference type="ARBA" id="ARBA00022989"/>
    </source>
</evidence>
<evidence type="ECO:0000256" key="3">
    <source>
        <dbReference type="ARBA" id="ARBA00022692"/>
    </source>
</evidence>
<feature type="region of interest" description="Disordered" evidence="9">
    <location>
        <begin position="598"/>
        <end position="682"/>
    </location>
</feature>
<dbReference type="Proteomes" id="UP000828236">
    <property type="component" value="Unassembled WGS sequence"/>
</dbReference>
<dbReference type="InterPro" id="IPR009003">
    <property type="entry name" value="Peptidase_S1_PA"/>
</dbReference>
<comment type="caution">
    <text evidence="12">The sequence shown here is derived from an EMBL/GenBank/DDBJ whole genome shotgun (WGS) entry which is preliminary data.</text>
</comment>
<reference evidence="12" key="2">
    <citation type="journal article" date="2021" name="World Allergy Organ. J.">
        <title>Chromosome-level assembly of Dermatophagoides farinae genome and transcriptome reveals two novel allergens Der f 37 and Der f 39.</title>
        <authorList>
            <person name="Chen J."/>
            <person name="Cai Z."/>
            <person name="Fan D."/>
            <person name="Hu J."/>
            <person name="Hou Y."/>
            <person name="He Y."/>
            <person name="Zhang Z."/>
            <person name="Zhao Z."/>
            <person name="Gao P."/>
            <person name="Hu W."/>
            <person name="Sun J."/>
            <person name="Li J."/>
            <person name="Ji K."/>
        </authorList>
    </citation>
    <scope>NUCLEOTIDE SEQUENCE</scope>
    <source>
        <strain evidence="12">JKM2019</strain>
    </source>
</reference>
<keyword evidence="7 8" id="KW-1015">Disulfide bond</keyword>
<comment type="subcellular location">
    <subcellularLocation>
        <location evidence="2">Endomembrane system</location>
    </subcellularLocation>
    <subcellularLocation>
        <location evidence="1">Membrane</location>
        <topology evidence="1">Single-pass membrane protein</topology>
    </subcellularLocation>
</comment>
<dbReference type="EMBL" id="SDOV01000005">
    <property type="protein sequence ID" value="KAH7640503.1"/>
    <property type="molecule type" value="Genomic_DNA"/>
</dbReference>
<dbReference type="GO" id="GO:0004252">
    <property type="term" value="F:serine-type endopeptidase activity"/>
    <property type="evidence" value="ECO:0007669"/>
    <property type="project" value="InterPro"/>
</dbReference>
<feature type="domain" description="Peptidase S1" evidence="11">
    <location>
        <begin position="1336"/>
        <end position="1567"/>
    </location>
</feature>
<organism evidence="12">
    <name type="scientific">Dermatophagoides farinae</name>
    <name type="common">American house dust mite</name>
    <dbReference type="NCBI Taxonomy" id="6954"/>
    <lineage>
        <taxon>Eukaryota</taxon>
        <taxon>Metazoa</taxon>
        <taxon>Ecdysozoa</taxon>
        <taxon>Arthropoda</taxon>
        <taxon>Chelicerata</taxon>
        <taxon>Arachnida</taxon>
        <taxon>Acari</taxon>
        <taxon>Acariformes</taxon>
        <taxon>Sarcoptiformes</taxon>
        <taxon>Astigmata</taxon>
        <taxon>Psoroptidia</taxon>
        <taxon>Analgoidea</taxon>
        <taxon>Pyroglyphidae</taxon>
        <taxon>Dermatophagoidinae</taxon>
        <taxon>Dermatophagoides</taxon>
    </lineage>
</organism>
<evidence type="ECO:0000256" key="10">
    <source>
        <dbReference type="SAM" id="Phobius"/>
    </source>
</evidence>
<dbReference type="PRINTS" id="PR00261">
    <property type="entry name" value="LDLRECEPTOR"/>
</dbReference>
<reference evidence="12" key="1">
    <citation type="submission" date="2020-06" db="EMBL/GenBank/DDBJ databases">
        <authorList>
            <person name="Ji K."/>
            <person name="Li J."/>
        </authorList>
    </citation>
    <scope>NUCLEOTIDE SEQUENCE</scope>
    <source>
        <strain evidence="12">JKM2019</strain>
        <tissue evidence="12">Whole body</tissue>
    </source>
</reference>
<dbReference type="SUPFAM" id="SSF57424">
    <property type="entry name" value="LDL receptor-like module"/>
    <property type="match status" value="5"/>
</dbReference>
<feature type="region of interest" description="Disordered" evidence="9">
    <location>
        <begin position="201"/>
        <end position="227"/>
    </location>
</feature>
<feature type="compositionally biased region" description="Polar residues" evidence="9">
    <location>
        <begin position="379"/>
        <end position="401"/>
    </location>
</feature>
<evidence type="ECO:0000313" key="12">
    <source>
        <dbReference type="EMBL" id="KAH7640503.1"/>
    </source>
</evidence>
<feature type="region of interest" description="Disordered" evidence="9">
    <location>
        <begin position="769"/>
        <end position="788"/>
    </location>
</feature>
<feature type="region of interest" description="Disordered" evidence="9">
    <location>
        <begin position="1"/>
        <end position="74"/>
    </location>
</feature>
<evidence type="ECO:0000256" key="1">
    <source>
        <dbReference type="ARBA" id="ARBA00004167"/>
    </source>
</evidence>
<evidence type="ECO:0000256" key="9">
    <source>
        <dbReference type="SAM" id="MobiDB-lite"/>
    </source>
</evidence>
<dbReference type="GO" id="GO:0005886">
    <property type="term" value="C:plasma membrane"/>
    <property type="evidence" value="ECO:0007669"/>
    <property type="project" value="TreeGrafter"/>
</dbReference>
<evidence type="ECO:0000256" key="8">
    <source>
        <dbReference type="PROSITE-ProRule" id="PRU00124"/>
    </source>
</evidence>
<dbReference type="Gene3D" id="4.10.400.10">
    <property type="entry name" value="Low-density Lipoprotein Receptor"/>
    <property type="match status" value="5"/>
</dbReference>
<dbReference type="GO" id="GO:0016192">
    <property type="term" value="P:vesicle-mediated transport"/>
    <property type="evidence" value="ECO:0007669"/>
    <property type="project" value="UniProtKB-ARBA"/>
</dbReference>
<feature type="compositionally biased region" description="Low complexity" evidence="9">
    <location>
        <begin position="57"/>
        <end position="67"/>
    </location>
</feature>
<dbReference type="Pfam" id="PF00057">
    <property type="entry name" value="Ldl_recept_a"/>
    <property type="match status" value="4"/>
</dbReference>
<evidence type="ECO:0000259" key="11">
    <source>
        <dbReference type="PROSITE" id="PS50240"/>
    </source>
</evidence>
<feature type="region of interest" description="Disordered" evidence="9">
    <location>
        <begin position="322"/>
        <end position="344"/>
    </location>
</feature>
<keyword evidence="3 10" id="KW-0812">Transmembrane</keyword>
<dbReference type="InterPro" id="IPR043504">
    <property type="entry name" value="Peptidase_S1_PA_chymotrypsin"/>
</dbReference>
<feature type="compositionally biased region" description="Basic residues" evidence="9">
    <location>
        <begin position="402"/>
        <end position="414"/>
    </location>
</feature>
<keyword evidence="6 10" id="KW-0472">Membrane</keyword>
<dbReference type="SUPFAM" id="SSF50494">
    <property type="entry name" value="Trypsin-like serine proteases"/>
    <property type="match status" value="1"/>
</dbReference>
<dbReference type="GO" id="GO:0006508">
    <property type="term" value="P:proteolysis"/>
    <property type="evidence" value="ECO:0007669"/>
    <property type="project" value="InterPro"/>
</dbReference>
<dbReference type="GO" id="GO:0012505">
    <property type="term" value="C:endomembrane system"/>
    <property type="evidence" value="ECO:0007669"/>
    <property type="project" value="UniProtKB-SubCell"/>
</dbReference>
<feature type="compositionally biased region" description="Polar residues" evidence="9">
    <location>
        <begin position="613"/>
        <end position="628"/>
    </location>
</feature>
<evidence type="ECO:0000256" key="4">
    <source>
        <dbReference type="ARBA" id="ARBA00022737"/>
    </source>
</evidence>
<gene>
    <name evidence="12" type="ORF">HUG17_7970</name>
</gene>
<dbReference type="CDD" id="cd00112">
    <property type="entry name" value="LDLa"/>
    <property type="match status" value="5"/>
</dbReference>
<dbReference type="Gene3D" id="2.40.10.10">
    <property type="entry name" value="Trypsin-like serine proteases"/>
    <property type="match status" value="2"/>
</dbReference>
<dbReference type="PANTHER" id="PTHR24270">
    <property type="entry name" value="LOW-DENSITY LIPOPROTEIN RECEPTOR-RELATED"/>
    <property type="match status" value="1"/>
</dbReference>
<feature type="compositionally biased region" description="Pro residues" evidence="9">
    <location>
        <begin position="14"/>
        <end position="27"/>
    </location>
</feature>
<feature type="compositionally biased region" description="Low complexity" evidence="9">
    <location>
        <begin position="419"/>
        <end position="440"/>
    </location>
</feature>
<feature type="compositionally biased region" description="Basic residues" evidence="9">
    <location>
        <begin position="201"/>
        <end position="221"/>
    </location>
</feature>
<feature type="disulfide bond" evidence="8">
    <location>
        <begin position="1125"/>
        <end position="1140"/>
    </location>
</feature>
<comment type="caution">
    <text evidence="8">Lacks conserved residue(s) required for the propagation of feature annotation.</text>
</comment>
<dbReference type="InterPro" id="IPR002172">
    <property type="entry name" value="LDrepeatLR_classA_rpt"/>
</dbReference>
<dbReference type="SMART" id="SM00020">
    <property type="entry name" value="Tryp_SPc"/>
    <property type="match status" value="1"/>
</dbReference>
<proteinExistence type="predicted"/>
<dbReference type="InterPro" id="IPR036055">
    <property type="entry name" value="LDL_receptor-like_sf"/>
</dbReference>
<feature type="region of interest" description="Disordered" evidence="9">
    <location>
        <begin position="379"/>
        <end position="440"/>
    </location>
</feature>
<keyword evidence="5 10" id="KW-1133">Transmembrane helix</keyword>
<dbReference type="PROSITE" id="PS01209">
    <property type="entry name" value="LDLRA_1"/>
    <property type="match status" value="2"/>
</dbReference>
<accession>A0A9D4NY97</accession>
<dbReference type="PROSITE" id="PS50240">
    <property type="entry name" value="TRYPSIN_DOM"/>
    <property type="match status" value="1"/>
</dbReference>
<feature type="compositionally biased region" description="Low complexity" evidence="9">
    <location>
        <begin position="653"/>
        <end position="682"/>
    </location>
</feature>
<protein>
    <recommendedName>
        <fullName evidence="11">Peptidase S1 domain-containing protein</fullName>
    </recommendedName>
</protein>
<dbReference type="SMART" id="SM00192">
    <property type="entry name" value="LDLa"/>
    <property type="match status" value="5"/>
</dbReference>
<feature type="disulfide bond" evidence="8">
    <location>
        <begin position="1167"/>
        <end position="1182"/>
    </location>
</feature>
<feature type="compositionally biased region" description="Basic and acidic residues" evidence="9">
    <location>
        <begin position="602"/>
        <end position="612"/>
    </location>
</feature>
<sequence length="1852" mass="206833">MNPIRQKQPFTSIPIPPPPPPPPPPPATFLSTKKSNLVVHLSTPTPSPPPLSMRTKTQSQTSSSSTSVMPNNRTRSRVEFSANQFNRNFQNSHHHQQRYNNHDSNPNKKDYFFTQPYYPYYYRQYYLNNFGGIGVGGKYHIAPGYNSLIGNGVVGGHKSHITLPPSSLFSMNRMIGIHHQKQPLPSPMSSSQPAIISTKKLKQQKKKKLKKYGKKTTKTKQKSSSSSMATMIMNGVAIPSLARNGGPTAKFLIKPPMNDETNLHSNHHHNQKNDDVDGELTQNINIEHNPNKNIDNNHHYHLHIPGHNSSPSDLIFGFNAGDKNDVAKMNPNDQQRPQRKKKYSIQNNGNAIEQNDNGIGVGIVPLLNRHDSNMTTVPSCTISINNGGHNNQQSDQKSTLSNHHHHHHHNHRFHQFFGSSSSSSSTPTTTTTTTETTLSSNLSLNGHRKKSWKMILCSWILTILAILIIIGISFVCGFLAAQYIYKYHCDVSSISSEKNHLISLNNQPSSQENDGQNQRIGRFNRFGHIWSYTSKTPENNVSSNIENSTLNINTTTVKPIAMVIYSVDSINDDRNDSITEHYNDDKIVPIINQNFTTTTESNIDKDSNRTRNFEQQNPISGQPFTSETPLPFTTAPSSNEEEKMTENNDENTTPRSKTLSPSSSPSTTPPTATEMTTTTSESSNFLSTLIDEYNQVLNDSIKQTSHEAGDVFYPIFNFSSTPTANMTSMEFLESNKTEIISNEQILNSTIFDDDSNILTTTLAPPTSTELVFNSTKDDNNYDDDDESDDNITSTIMMTTSNNNSSSSVELIPNSVDVQNDNSSIDPDSYLVPSWLIPNDTYDQTDSAETTTMTTTTTTNFSTTTTKRTTIDDENSTSTLNNTDSDNDDEFTTELSNFDLITNETDIPDNYTETVEPTNEFITTTLVPETNRTGRIFSHNENNDNVDGEIIDEHDMIHNENNTTMFNVTNGSNQIMAMNNVTNLPIFEPPLCLDAQFQCPNTTSSECLDKSRICDGIVDCPQDLFDELDCMEKNCGQNFRCGRTIPPISESDSNETLPLNNHSIAMDTISVKSKPNIYCIPRSHYCDGIWDCHDGSDEIDCHIDKCETGKVLCRDNSACITGKQACDGVYNCRDRSDEAGCGTKSSCESKGKFYCDDSSLCISKSLVCDGIADCLNGDDEKDCLKPETCRAEDSKFFCQHSSECIDRSKRCDGHVDCIDYSDEDRCFESDLDDYVYAFNGAKNHWSLLCVSTLFDYDDADEICTKMGMSYAVNFSTIKISRLLNDSTWAILSNSSSSSSSSSKIISFESSCSDNLALMIECEQLHCDSRTQLKKTNIAIETPEEIPTPISIHNSTNHVQTCLAYTLSPKLLLTSGQCLMTLEFTKQNLTVNVGGKEMPIERVRVHPKYSNFRTIRFADYDMALIETSELIPEHSLNHSSICLPSSKLDPEITCFIGNYRNSDTAFKVLESSYCNTTEHFAGLLTNRHVCAAEDSGNSAIQSKPGICLPPYLPLICLSSQSHWYIAGYSSYQHGCDPLTGHPIFRGYSPHPTLFSNLFSMHSFIDQTLGRGTYRRKRSKLNEINNNDRPNISEQPSNANEEKRAVFIVSGSVEDQQWLLEQDARKQKSFNINNTNTINEDEHTTLKTDITATNLVQNSTDQLNVTKIETTTIDNDDLNLTNITSSNDTEKEMITTTIIPTTTTIGSLNFTNEIDLFIDENSTENSSSLLLKNSTNDLYNQPTLLSNIDHFIENITSSTATNTSIFSMEMIDIDHIINETMLNFDDATIVPDEQLDNNQSETTTTTTKTLATMNTVNSMIASYHTDFPTTENESTDLTSISMADDLENEMYDQMK</sequence>
<feature type="disulfide bond" evidence="8">
    <location>
        <begin position="1210"/>
        <end position="1225"/>
    </location>
</feature>
<name>A0A9D4NY97_DERFA</name>
<evidence type="ECO:0000256" key="7">
    <source>
        <dbReference type="ARBA" id="ARBA00023157"/>
    </source>
</evidence>
<feature type="disulfide bond" evidence="8">
    <location>
        <begin position="1085"/>
        <end position="1100"/>
    </location>
</feature>
<evidence type="ECO:0000256" key="6">
    <source>
        <dbReference type="ARBA" id="ARBA00023136"/>
    </source>
</evidence>